<evidence type="ECO:0000313" key="1">
    <source>
        <dbReference type="EMBL" id="KAB0571911.1"/>
    </source>
</evidence>
<dbReference type="RefSeq" id="WP_012091785.1">
    <property type="nucleotide sequence ID" value="NZ_JBHEEN010000002.1"/>
</dbReference>
<dbReference type="AlphaFoldDB" id="A0A643F1D7"/>
<name>A0A643F1D7_9HYPH</name>
<dbReference type="Pfam" id="PF25209">
    <property type="entry name" value="Phage_capsid_4"/>
    <property type="match status" value="1"/>
</dbReference>
<accession>A0A643F1D7</accession>
<reference evidence="1" key="1">
    <citation type="submission" date="2019-09" db="EMBL/GenBank/DDBJ databases">
        <title>Draft genome sequences of 48 bacterial type strains from the CCUG.</title>
        <authorList>
            <person name="Tunovic T."/>
            <person name="Pineiro-Iglesias B."/>
            <person name="Unosson C."/>
            <person name="Inganas E."/>
            <person name="Ohlen M."/>
            <person name="Cardew S."/>
            <person name="Jensie-Markopoulos S."/>
            <person name="Salva-Serra F."/>
            <person name="Jaen-Luchoro D."/>
            <person name="Karlsson R."/>
            <person name="Svensson-Stadler L."/>
            <person name="Chun J."/>
            <person name="Moore E."/>
        </authorList>
    </citation>
    <scope>NUCLEOTIDE SEQUENCE</scope>
    <source>
        <strain evidence="1">CCUG 50899</strain>
    </source>
</reference>
<sequence>MTNLVRRFQAQSKPNSYDPETRSFTVVVATSAPVNCGSHFEVLDLASFGANGWPDSLPLQTDHSISVRDTVGILKNFRLETIEGDIQALVAEGRLSSRADNDALAANLKDGVQSSFSISFSVSKWRDSKDPATGRKIRTALSGKLIEGSFVVNPADPHSKIRSSPMDPEDVIENNRMSVEQWDTVCRAAGVPDAVREALRNSDAPDSERTALALAAVERSAPPVRTIRQHNDETLDNPVILRNAVVNFYDAVNRGEQPSGQAAEVFAQGERALAERLCRNAGIATIGLSDAEVVRRAATTSDFPLIAGGTFNLAMRRELDAAASPMAALFGRDSVSTFNAETRGLADWTSLAIADKLESGEYKHSFIHETGETVSVAVIGGITSKSYELTINAGSRLGNDGTQFGKRMAAEIADRQVAYVQQGSLSGPKMKDGQTVFHASRGNIVDLTLDGLTEVKQIMGARSAMAKRKGVGDVMIGVYPTHWLVHSDFEETALRLLASIQASAIADVNPLAGKLQVVVEPRLSDPDASWLVAAPSKMDGAVRVYLQGQEAPFTDSRIDFNTDAVQFKIRHPFGLGWLEWRSWTRLDHKAA</sequence>
<protein>
    <recommendedName>
        <fullName evidence="2">Bacteriophage Mu GpT domain-containing protein</fullName>
    </recommendedName>
</protein>
<evidence type="ECO:0008006" key="2">
    <source>
        <dbReference type="Google" id="ProtNLM"/>
    </source>
</evidence>
<proteinExistence type="predicted"/>
<organism evidence="1">
    <name type="scientific">Brucella pituitosa</name>
    <dbReference type="NCBI Taxonomy" id="571256"/>
    <lineage>
        <taxon>Bacteria</taxon>
        <taxon>Pseudomonadati</taxon>
        <taxon>Pseudomonadota</taxon>
        <taxon>Alphaproteobacteria</taxon>
        <taxon>Hyphomicrobiales</taxon>
        <taxon>Brucellaceae</taxon>
        <taxon>Brucella/Ochrobactrum group</taxon>
        <taxon>Brucella</taxon>
    </lineage>
</organism>
<gene>
    <name evidence="1" type="ORF">F7Q93_09790</name>
</gene>
<comment type="caution">
    <text evidence="1">The sequence shown here is derived from an EMBL/GenBank/DDBJ whole genome shotgun (WGS) entry which is preliminary data.</text>
</comment>
<dbReference type="EMBL" id="VZPE01000003">
    <property type="protein sequence ID" value="KAB0571911.1"/>
    <property type="molecule type" value="Genomic_DNA"/>
</dbReference>